<keyword evidence="3" id="KW-1185">Reference proteome</keyword>
<evidence type="ECO:0000313" key="3">
    <source>
        <dbReference type="Proteomes" id="UP000094707"/>
    </source>
</evidence>
<keyword evidence="1" id="KW-0812">Transmembrane</keyword>
<organism evidence="2 3">
    <name type="scientific">Methanobacterium congolense</name>
    <dbReference type="NCBI Taxonomy" id="118062"/>
    <lineage>
        <taxon>Archaea</taxon>
        <taxon>Methanobacteriati</taxon>
        <taxon>Methanobacteriota</taxon>
        <taxon>Methanomada group</taxon>
        <taxon>Methanobacteria</taxon>
        <taxon>Methanobacteriales</taxon>
        <taxon>Methanobacteriaceae</taxon>
        <taxon>Methanobacterium</taxon>
    </lineage>
</organism>
<protein>
    <recommendedName>
        <fullName evidence="4">Cell wall biosynthesis protein</fullName>
    </recommendedName>
</protein>
<dbReference type="PATRIC" id="fig|129848.4.peg.585"/>
<accession>A0A1D3L0N4</accession>
<evidence type="ECO:0000256" key="1">
    <source>
        <dbReference type="SAM" id="Phobius"/>
    </source>
</evidence>
<dbReference type="EMBL" id="LT607756">
    <property type="protein sequence ID" value="SCG85155.1"/>
    <property type="molecule type" value="Genomic_DNA"/>
</dbReference>
<proteinExistence type="predicted"/>
<dbReference type="OrthoDB" id="81991at2157"/>
<keyword evidence="1" id="KW-1133">Transmembrane helix</keyword>
<evidence type="ECO:0000313" key="2">
    <source>
        <dbReference type="EMBL" id="SCG85155.1"/>
    </source>
</evidence>
<feature type="transmembrane region" description="Helical" evidence="1">
    <location>
        <begin position="182"/>
        <end position="202"/>
    </location>
</feature>
<dbReference type="RefSeq" id="WP_071906352.1">
    <property type="nucleotide sequence ID" value="NZ_LT607756.1"/>
</dbReference>
<name>A0A1D3L0N4_9EURY</name>
<reference evidence="2 3" key="1">
    <citation type="submission" date="2016-08" db="EMBL/GenBank/DDBJ databases">
        <authorList>
            <person name="Seilhamer J.J."/>
        </authorList>
    </citation>
    <scope>NUCLEOTIDE SEQUENCE [LARGE SCALE GENOMIC DNA]</scope>
    <source>
        <strain evidence="2">Buetzberg</strain>
    </source>
</reference>
<keyword evidence="1" id="KW-0472">Membrane</keyword>
<dbReference type="KEGG" id="mcub:MCBB_0581"/>
<feature type="transmembrane region" description="Helical" evidence="1">
    <location>
        <begin position="96"/>
        <end position="119"/>
    </location>
</feature>
<sequence>MYEELILAFLASAVLTYIFKEIFTRTKGNLYTSVRGGTPRAVGLAPFLILLLFLEPPYQYLIGIIGLFAFADDLIGRKRIKRLPFEIGQLSRGIGMLLVMAVGFYYNFGALAILIALMIQPMNIADMQPGTACSTVITMALLVVLGIFALTSTIYYPALLIMVVCLGYATLDYQGKIMMGEVGNHSFGVGLGILYAVLGGIVGNSFGFGSLGVFLFVLALFILTSIFIAFLRRKNLEAFIKKNLKIQDPNFGDYTMDVLTGGGLGDLMRKIILKKRCIKINNKLLKILGFRRLFFNPYAAENDVN</sequence>
<evidence type="ECO:0008006" key="4">
    <source>
        <dbReference type="Google" id="ProtNLM"/>
    </source>
</evidence>
<gene>
    <name evidence="2" type="ORF">MCBB_0581</name>
</gene>
<feature type="transmembrane region" description="Helical" evidence="1">
    <location>
        <begin position="58"/>
        <end position="75"/>
    </location>
</feature>
<dbReference type="STRING" id="118062.MCBB_0581"/>
<feature type="transmembrane region" description="Helical" evidence="1">
    <location>
        <begin position="208"/>
        <end position="231"/>
    </location>
</feature>
<feature type="transmembrane region" description="Helical" evidence="1">
    <location>
        <begin position="139"/>
        <end position="170"/>
    </location>
</feature>
<dbReference type="AlphaFoldDB" id="A0A1D3L0N4"/>
<dbReference type="GeneID" id="30411439"/>
<dbReference type="Proteomes" id="UP000094707">
    <property type="component" value="Chromosome I"/>
</dbReference>